<evidence type="ECO:0000256" key="1">
    <source>
        <dbReference type="ARBA" id="ARBA00005189"/>
    </source>
</evidence>
<name>A0ABU9CG85_9BURK</name>
<dbReference type="RefSeq" id="WP_341409152.1">
    <property type="nucleotide sequence ID" value="NZ_JBBUTH010000001.1"/>
</dbReference>
<dbReference type="EMBL" id="JBBUTH010000001">
    <property type="protein sequence ID" value="MEK8049492.1"/>
    <property type="molecule type" value="Genomic_DNA"/>
</dbReference>
<keyword evidence="3 6" id="KW-0012">Acyltransferase</keyword>
<evidence type="ECO:0000256" key="3">
    <source>
        <dbReference type="ARBA" id="ARBA00023315"/>
    </source>
</evidence>
<dbReference type="Pfam" id="PF01553">
    <property type="entry name" value="Acyltransferase"/>
    <property type="match status" value="1"/>
</dbReference>
<comment type="caution">
    <text evidence="6">The sequence shown here is derived from an EMBL/GenBank/DDBJ whole genome shotgun (WGS) entry which is preliminary data.</text>
</comment>
<feature type="transmembrane region" description="Helical" evidence="4">
    <location>
        <begin position="135"/>
        <end position="152"/>
    </location>
</feature>
<dbReference type="PANTHER" id="PTHR10434">
    <property type="entry name" value="1-ACYL-SN-GLYCEROL-3-PHOSPHATE ACYLTRANSFERASE"/>
    <property type="match status" value="1"/>
</dbReference>
<evidence type="ECO:0000313" key="6">
    <source>
        <dbReference type="EMBL" id="MEK8049492.1"/>
    </source>
</evidence>
<keyword evidence="2" id="KW-0808">Transferase</keyword>
<dbReference type="PANTHER" id="PTHR10434:SF9">
    <property type="entry name" value="PHOSPHOLIPID_GLYCEROL ACYLTRANSFERASE DOMAIN-CONTAINING PROTEIN"/>
    <property type="match status" value="1"/>
</dbReference>
<dbReference type="InterPro" id="IPR002123">
    <property type="entry name" value="Plipid/glycerol_acylTrfase"/>
</dbReference>
<dbReference type="SMART" id="SM00563">
    <property type="entry name" value="PlsC"/>
    <property type="match status" value="1"/>
</dbReference>
<dbReference type="SUPFAM" id="SSF69593">
    <property type="entry name" value="Glycerol-3-phosphate (1)-acyltransferase"/>
    <property type="match status" value="1"/>
</dbReference>
<dbReference type="GO" id="GO:0016746">
    <property type="term" value="F:acyltransferase activity"/>
    <property type="evidence" value="ECO:0007669"/>
    <property type="project" value="UniProtKB-KW"/>
</dbReference>
<keyword evidence="4" id="KW-0472">Membrane</keyword>
<keyword evidence="7" id="KW-1185">Reference proteome</keyword>
<protein>
    <submittedName>
        <fullName evidence="6">Lysophospholipid acyltransferase family protein</fullName>
    </submittedName>
</protein>
<evidence type="ECO:0000256" key="2">
    <source>
        <dbReference type="ARBA" id="ARBA00022679"/>
    </source>
</evidence>
<comment type="pathway">
    <text evidence="1">Lipid metabolism.</text>
</comment>
<evidence type="ECO:0000259" key="5">
    <source>
        <dbReference type="SMART" id="SM00563"/>
    </source>
</evidence>
<evidence type="ECO:0000256" key="4">
    <source>
        <dbReference type="SAM" id="Phobius"/>
    </source>
</evidence>
<sequence>MHRTIFTTPGVNTLLRAASVAFLRLTGWKLDGQLPPGQPKCVLIAAPHTSNWDLPYTLMVAFALRINVYWMGKAQIFRWPFGPVMRWLGGIAVNRAQANNLVAASAQALREADGQVALVVPPEGTRSKTRHWKTGFYWIAHGAGVPIVMAYMDYPRKLSGLGPVLVPSGDIEADMATVKAYYAQFKGKNWEQFDSGS</sequence>
<dbReference type="Proteomes" id="UP001365405">
    <property type="component" value="Unassembled WGS sequence"/>
</dbReference>
<dbReference type="CDD" id="cd07988">
    <property type="entry name" value="LPLAT_ABO13168-like"/>
    <property type="match status" value="1"/>
</dbReference>
<evidence type="ECO:0000313" key="7">
    <source>
        <dbReference type="Proteomes" id="UP001365405"/>
    </source>
</evidence>
<feature type="domain" description="Phospholipid/glycerol acyltransferase" evidence="5">
    <location>
        <begin position="42"/>
        <end position="155"/>
    </location>
</feature>
<keyword evidence="4" id="KW-0812">Transmembrane</keyword>
<reference evidence="6 7" key="1">
    <citation type="submission" date="2024-04" db="EMBL/GenBank/DDBJ databases">
        <title>Novel species of the genus Ideonella isolated from streams.</title>
        <authorList>
            <person name="Lu H."/>
        </authorList>
    </citation>
    <scope>NUCLEOTIDE SEQUENCE [LARGE SCALE GENOMIC DNA]</scope>
    <source>
        <strain evidence="6 7">DXS22W</strain>
    </source>
</reference>
<accession>A0ABU9CG85</accession>
<gene>
    <name evidence="6" type="ORF">AACH10_04505</name>
</gene>
<keyword evidence="4" id="KW-1133">Transmembrane helix</keyword>
<proteinExistence type="predicted"/>
<organism evidence="6 7">
    <name type="scientific">Pseudaquabacterium inlustre</name>
    <dbReference type="NCBI Taxonomy" id="2984192"/>
    <lineage>
        <taxon>Bacteria</taxon>
        <taxon>Pseudomonadati</taxon>
        <taxon>Pseudomonadota</taxon>
        <taxon>Betaproteobacteria</taxon>
        <taxon>Burkholderiales</taxon>
        <taxon>Sphaerotilaceae</taxon>
        <taxon>Pseudaquabacterium</taxon>
    </lineage>
</organism>